<feature type="compositionally biased region" description="Low complexity" evidence="1">
    <location>
        <begin position="38"/>
        <end position="52"/>
    </location>
</feature>
<evidence type="ECO:0000259" key="2">
    <source>
        <dbReference type="Pfam" id="PF03732"/>
    </source>
</evidence>
<proteinExistence type="predicted"/>
<dbReference type="InterPro" id="IPR005162">
    <property type="entry name" value="Retrotrans_gag_dom"/>
</dbReference>
<dbReference type="RefSeq" id="XP_015940481.1">
    <property type="nucleotide sequence ID" value="XM_016084995.1"/>
</dbReference>
<reference evidence="4 5" key="2">
    <citation type="submission" date="2025-04" db="UniProtKB">
        <authorList>
            <consortium name="RefSeq"/>
        </authorList>
    </citation>
    <scope>IDENTIFICATION</scope>
    <source>
        <tissue evidence="4 5">Whole plant</tissue>
    </source>
</reference>
<dbReference type="AlphaFoldDB" id="A0A6P4CNW5"/>
<reference evidence="3" key="1">
    <citation type="journal article" date="2016" name="Nat. Genet.">
        <title>The genome sequences of Arachis duranensis and Arachis ipaensis, the diploid ancestors of cultivated peanut.</title>
        <authorList>
            <person name="Bertioli D.J."/>
            <person name="Cannon S.B."/>
            <person name="Froenicke L."/>
            <person name="Huang G."/>
            <person name="Farmer A.D."/>
            <person name="Cannon E.K."/>
            <person name="Liu X."/>
            <person name="Gao D."/>
            <person name="Clevenger J."/>
            <person name="Dash S."/>
            <person name="Ren L."/>
            <person name="Moretzsohn M.C."/>
            <person name="Shirasawa K."/>
            <person name="Huang W."/>
            <person name="Vidigal B."/>
            <person name="Abernathy B."/>
            <person name="Chu Y."/>
            <person name="Niederhuth C.E."/>
            <person name="Umale P."/>
            <person name="Araujo A.C."/>
            <person name="Kozik A."/>
            <person name="Kim K.D."/>
            <person name="Burow M.D."/>
            <person name="Varshney R.K."/>
            <person name="Wang X."/>
            <person name="Zhang X."/>
            <person name="Barkley N."/>
            <person name="Guimaraes P.M."/>
            <person name="Isobe S."/>
            <person name="Guo B."/>
            <person name="Liao B."/>
            <person name="Stalker H.T."/>
            <person name="Schmitz R.J."/>
            <person name="Scheffler B.E."/>
            <person name="Leal-Bertioli S.C."/>
            <person name="Xun X."/>
            <person name="Jackson S.A."/>
            <person name="Michelmore R."/>
            <person name="Ozias-Akins P."/>
        </authorList>
    </citation>
    <scope>NUCLEOTIDE SEQUENCE [LARGE SCALE GENOMIC DNA]</scope>
    <source>
        <strain evidence="3">cv. V14167</strain>
    </source>
</reference>
<keyword evidence="3" id="KW-1185">Reference proteome</keyword>
<name>A0A6P4CNW5_ARADU</name>
<evidence type="ECO:0000256" key="1">
    <source>
        <dbReference type="SAM" id="MobiDB-lite"/>
    </source>
</evidence>
<evidence type="ECO:0000313" key="5">
    <source>
        <dbReference type="RefSeq" id="XP_015954654.1"/>
    </source>
</evidence>
<feature type="region of interest" description="Disordered" evidence="1">
    <location>
        <begin position="30"/>
        <end position="55"/>
    </location>
</feature>
<accession>A0A6P4CNW5</accession>
<dbReference type="Proteomes" id="UP000515211">
    <property type="component" value="Chromosome 9"/>
</dbReference>
<dbReference type="Pfam" id="PF03732">
    <property type="entry name" value="Retrotrans_gag"/>
    <property type="match status" value="1"/>
</dbReference>
<evidence type="ECO:0000313" key="3">
    <source>
        <dbReference type="Proteomes" id="UP000515211"/>
    </source>
</evidence>
<dbReference type="Proteomes" id="UP000515211">
    <property type="component" value="Chromosome 3"/>
</dbReference>
<dbReference type="KEGG" id="adu:107479014"/>
<gene>
    <name evidence="5" type="primary">LOC107479014</name>
    <name evidence="4" type="synonym">LOC107466021</name>
</gene>
<dbReference type="KEGG" id="adu:107466021"/>
<sequence length="168" mass="18499">MAAMANLANTMEANAVATLQAVKRLGQLAGNGNGDGNGNDNAEGNGDNMGGAPMTLDTLLKVHPPSFRGSTNPTDADNWFHAMEHALQAHHVLNNQYAEFVAYQLLGEAQPWWKGECHLLQLKNADIPWNVFQTAFYKKYFPESAREAKEMELMQLKQGSLFVADYNS</sequence>
<dbReference type="GeneID" id="107479014"/>
<evidence type="ECO:0000313" key="4">
    <source>
        <dbReference type="RefSeq" id="XP_015940481.1"/>
    </source>
</evidence>
<protein>
    <submittedName>
        <fullName evidence="4">Uncharacterized protein LOC107466021</fullName>
    </submittedName>
    <submittedName>
        <fullName evidence="5">Uncharacterized protein LOC107479014</fullName>
    </submittedName>
</protein>
<dbReference type="GeneID" id="107466021"/>
<feature type="domain" description="Retrotransposon gag" evidence="2">
    <location>
        <begin position="100"/>
        <end position="166"/>
    </location>
</feature>
<dbReference type="RefSeq" id="XP_015954654.1">
    <property type="nucleotide sequence ID" value="XM_016099168.1"/>
</dbReference>
<organism evidence="3 5">
    <name type="scientific">Arachis duranensis</name>
    <name type="common">Wild peanut</name>
    <dbReference type="NCBI Taxonomy" id="130453"/>
    <lineage>
        <taxon>Eukaryota</taxon>
        <taxon>Viridiplantae</taxon>
        <taxon>Streptophyta</taxon>
        <taxon>Embryophyta</taxon>
        <taxon>Tracheophyta</taxon>
        <taxon>Spermatophyta</taxon>
        <taxon>Magnoliopsida</taxon>
        <taxon>eudicotyledons</taxon>
        <taxon>Gunneridae</taxon>
        <taxon>Pentapetalae</taxon>
        <taxon>rosids</taxon>
        <taxon>fabids</taxon>
        <taxon>Fabales</taxon>
        <taxon>Fabaceae</taxon>
        <taxon>Papilionoideae</taxon>
        <taxon>50 kb inversion clade</taxon>
        <taxon>dalbergioids sensu lato</taxon>
        <taxon>Dalbergieae</taxon>
        <taxon>Pterocarpus clade</taxon>
        <taxon>Arachis</taxon>
    </lineage>
</organism>